<dbReference type="SMART" id="SM01010">
    <property type="entry name" value="AMPKBI"/>
    <property type="match status" value="1"/>
</dbReference>
<feature type="region of interest" description="Disordered" evidence="2">
    <location>
        <begin position="158"/>
        <end position="194"/>
    </location>
</feature>
<feature type="domain" description="Association with the SNF1 complex (ASC)" evidence="3">
    <location>
        <begin position="166"/>
        <end position="255"/>
    </location>
</feature>
<dbReference type="Pfam" id="PF04739">
    <property type="entry name" value="AMPKBI"/>
    <property type="match status" value="1"/>
</dbReference>
<dbReference type="PANTHER" id="PTHR46316:SF2">
    <property type="entry name" value="SNF1-RELATED PROTEIN KINASE REGULATORY SUBUNIT BETA-2"/>
    <property type="match status" value="1"/>
</dbReference>
<evidence type="ECO:0000259" key="3">
    <source>
        <dbReference type="SMART" id="SM01010"/>
    </source>
</evidence>
<feature type="compositionally biased region" description="Low complexity" evidence="2">
    <location>
        <begin position="24"/>
        <end position="33"/>
    </location>
</feature>
<organism evidence="4 5">
    <name type="scientific">Auxenochlorella protothecoides</name>
    <name type="common">Green microalga</name>
    <name type="synonym">Chlorella protothecoides</name>
    <dbReference type="NCBI Taxonomy" id="3075"/>
    <lineage>
        <taxon>Eukaryota</taxon>
        <taxon>Viridiplantae</taxon>
        <taxon>Chlorophyta</taxon>
        <taxon>core chlorophytes</taxon>
        <taxon>Trebouxiophyceae</taxon>
        <taxon>Chlorellales</taxon>
        <taxon>Chlorellaceae</taxon>
        <taxon>Auxenochlorella</taxon>
    </lineage>
</organism>
<dbReference type="EMBL" id="QOKY01000128">
    <property type="protein sequence ID" value="RMZ57265.1"/>
    <property type="molecule type" value="Genomic_DNA"/>
</dbReference>
<dbReference type="Gene3D" id="6.20.250.60">
    <property type="match status" value="1"/>
</dbReference>
<dbReference type="SUPFAM" id="SSF160219">
    <property type="entry name" value="AMPKBI-like"/>
    <property type="match status" value="1"/>
</dbReference>
<comment type="similarity">
    <text evidence="1">Belongs to the 5'-AMP-activated protein kinase beta subunit family.</text>
</comment>
<feature type="non-terminal residue" evidence="4">
    <location>
        <position position="1"/>
    </location>
</feature>
<dbReference type="InterPro" id="IPR014756">
    <property type="entry name" value="Ig_E-set"/>
</dbReference>
<dbReference type="Proteomes" id="UP000279271">
    <property type="component" value="Unassembled WGS sequence"/>
</dbReference>
<dbReference type="CDD" id="cd02859">
    <property type="entry name" value="E_set_AMPKbeta_like_N"/>
    <property type="match status" value="1"/>
</dbReference>
<gene>
    <name evidence="4" type="ORF">APUTEX25_004099</name>
</gene>
<dbReference type="InterPro" id="IPR032640">
    <property type="entry name" value="AMPK1_CBM"/>
</dbReference>
<dbReference type="Gene3D" id="2.60.40.10">
    <property type="entry name" value="Immunoglobulins"/>
    <property type="match status" value="1"/>
</dbReference>
<dbReference type="GO" id="GO:0005737">
    <property type="term" value="C:cytoplasm"/>
    <property type="evidence" value="ECO:0007669"/>
    <property type="project" value="UniProtKB-ARBA"/>
</dbReference>
<proteinExistence type="inferred from homology"/>
<dbReference type="InterPro" id="IPR006828">
    <property type="entry name" value="ASC_dom"/>
</dbReference>
<reference evidence="5" key="1">
    <citation type="journal article" date="2018" name="Algal Res.">
        <title>Characterization of plant carbon substrate utilization by Auxenochlorella protothecoides.</title>
        <authorList>
            <person name="Vogler B.W."/>
            <person name="Starkenburg S.R."/>
            <person name="Sudasinghe N."/>
            <person name="Schambach J.Y."/>
            <person name="Rollin J.A."/>
            <person name="Pattathil S."/>
            <person name="Barry A.N."/>
        </authorList>
    </citation>
    <scope>NUCLEOTIDE SEQUENCE [LARGE SCALE GENOMIC DNA]</scope>
    <source>
        <strain evidence="5">UTEX 25</strain>
    </source>
</reference>
<dbReference type="InterPro" id="IPR043554">
    <property type="entry name" value="KINB"/>
</dbReference>
<accession>A0A3M7L5G4</accession>
<dbReference type="Pfam" id="PF16561">
    <property type="entry name" value="AMPK1_CBM"/>
    <property type="match status" value="1"/>
</dbReference>
<evidence type="ECO:0000256" key="2">
    <source>
        <dbReference type="SAM" id="MobiDB-lite"/>
    </source>
</evidence>
<feature type="compositionally biased region" description="Low complexity" evidence="2">
    <location>
        <begin position="270"/>
        <end position="285"/>
    </location>
</feature>
<evidence type="ECO:0000313" key="5">
    <source>
        <dbReference type="Proteomes" id="UP000279271"/>
    </source>
</evidence>
<feature type="region of interest" description="Disordered" evidence="2">
    <location>
        <begin position="1"/>
        <end position="54"/>
    </location>
</feature>
<protein>
    <recommendedName>
        <fullName evidence="3">Association with the SNF1 complex (ASC) domain-containing protein</fullName>
    </recommendedName>
</protein>
<dbReference type="SUPFAM" id="SSF81296">
    <property type="entry name" value="E set domains"/>
    <property type="match status" value="1"/>
</dbReference>
<dbReference type="InterPro" id="IPR013783">
    <property type="entry name" value="Ig-like_fold"/>
</dbReference>
<name>A0A3M7L5G4_AUXPR</name>
<dbReference type="AlphaFoldDB" id="A0A3M7L5G4"/>
<evidence type="ECO:0000313" key="4">
    <source>
        <dbReference type="EMBL" id="RMZ57265.1"/>
    </source>
</evidence>
<sequence length="325" mass="34951">GQTHGKGPRTVSDGDGYPVPGSPSPSAFSPGSPLTYSPQMPMEPFSSRSETHRSAIPQAEFEGWAAHPRVVPTVIAWTHGGSHVELEGSWDNWSQRHVMQASGKDYTLVKLLTPGIYQYKFIVDGMWRHDPNLSSMFDEVGNINNVLEVQEYVPENLDSLSGFEPPPSPPSSYASPAPAPEDTAKEPPAMPPQLQLSLLNVPPALDAIAALPRPQHVVLNHLYLQRASTSTNALVLGATRRYRAKYVTVVVYKPRRRRRPEGFGAGTGHPAGTAAAARHGRGTSAPMDVSSPAASGVHQGEPALRHPSGGYSPHDHASSYQVPGF</sequence>
<dbReference type="PANTHER" id="PTHR46316">
    <property type="entry name" value="SNF1-RELATED PROTEIN KINASE REGULATORY SUBUNIT BETA-1"/>
    <property type="match status" value="1"/>
</dbReference>
<dbReference type="InterPro" id="IPR037256">
    <property type="entry name" value="ASC_dom_sf"/>
</dbReference>
<comment type="caution">
    <text evidence="4">The sequence shown here is derived from an EMBL/GenBank/DDBJ whole genome shotgun (WGS) entry which is preliminary data.</text>
</comment>
<feature type="region of interest" description="Disordered" evidence="2">
    <location>
        <begin position="258"/>
        <end position="325"/>
    </location>
</feature>
<evidence type="ECO:0000256" key="1">
    <source>
        <dbReference type="ARBA" id="ARBA00010926"/>
    </source>
</evidence>